<proteinExistence type="predicted"/>
<reference evidence="1" key="1">
    <citation type="journal article" date="2014" name="Proc. Natl. Acad. Sci. U.S.A.">
        <title>Baculovirus resistance in codling moth is virus isolate-dependent and the consequence of a mutation in viral gene pe38.</title>
        <authorList>
            <person name="Gebhardt M.M."/>
            <person name="Eberle K.E."/>
            <person name="Radtke P."/>
            <person name="Jehle J.A."/>
        </authorList>
    </citation>
    <scope>NUCLEOTIDE SEQUENCE</scope>
    <source>
        <strain evidence="1">CpGV-I07</strain>
    </source>
</reference>
<name>A0A097P0Y3_GVCP</name>
<protein>
    <submittedName>
        <fullName evidence="1">ORF33</fullName>
    </submittedName>
</protein>
<gene>
    <name evidence="1" type="primary">orf33</name>
</gene>
<organism evidence="1">
    <name type="scientific">Cydia pomonella granulosis virus</name>
    <name type="common">CpGV</name>
    <name type="synonym">Cydia pomonella granulovirus</name>
    <dbReference type="NCBI Taxonomy" id="28289"/>
    <lineage>
        <taxon>Viruses</taxon>
        <taxon>Viruses incertae sedis</taxon>
        <taxon>Naldaviricetes</taxon>
        <taxon>Lefavirales</taxon>
        <taxon>Baculoviridae</taxon>
        <taxon>Betabaculovirus</taxon>
        <taxon>Betabaculovirus cypomonellae</taxon>
    </lineage>
</organism>
<sequence length="294" mass="34246">MSGCDSMNTTTDDTVHLFRCEYDDLHKFEWPVLIDSELNLWLDVVCLHDIIHQKLLPPVRSLSKWRRLVDHRLDVDVATRKVVVADSVVMSTEDVGERYQFCRAQDLTSAPLEDTHKTMVEQFVFQQLPYYLDMHVNTLHLISLFDITDYWNVLTALDQARKYWLFRLKIVTMKYENEKKGASYKSVNNQNDKLVDKSVDTVVNYQSVADESELSREKEKNFKFSESPNDEVGLVNQLQDHNLVLCDNICRTIEVQFKSLNNTYKSVDKMHVLSSFNKLLKGSVGLLEVLLQWS</sequence>
<reference evidence="1" key="2">
    <citation type="submission" date="2014-07" db="EMBL/GenBank/DDBJ databases">
        <title>Comparative genomics of CpGV: Evolution of a crop protection agent.</title>
        <authorList>
            <person name="Radtke P.C."/>
            <person name="Jehle J.A."/>
        </authorList>
    </citation>
    <scope>NUCLEOTIDE SEQUENCE</scope>
    <source>
        <strain evidence="1">CpGV-I07</strain>
    </source>
</reference>
<accession>A0A097P0Y3</accession>
<organismHost>
    <name type="scientific">Cydia pomonella</name>
    <name type="common">Codling moth</name>
    <dbReference type="NCBI Taxonomy" id="82600"/>
</organismHost>
<dbReference type="EMBL" id="KM217574">
    <property type="protein sequence ID" value="AIU36821.1"/>
    <property type="molecule type" value="Genomic_DNA"/>
</dbReference>
<evidence type="ECO:0000313" key="1">
    <source>
        <dbReference type="EMBL" id="AIU36821.1"/>
    </source>
</evidence>